<feature type="domain" description="C2H2-type" evidence="11">
    <location>
        <begin position="287"/>
        <end position="314"/>
    </location>
</feature>
<dbReference type="PANTHER" id="PTHR14003:SF23">
    <property type="entry name" value="ZINC FINGER PROTEIN 143"/>
    <property type="match status" value="1"/>
</dbReference>
<dbReference type="Gene3D" id="6.10.140.140">
    <property type="match status" value="1"/>
</dbReference>
<dbReference type="PROSITE" id="PS50805">
    <property type="entry name" value="KRAB"/>
    <property type="match status" value="1"/>
</dbReference>
<evidence type="ECO:0000259" key="12">
    <source>
        <dbReference type="PROSITE" id="PS50805"/>
    </source>
</evidence>
<evidence type="ECO:0000256" key="9">
    <source>
        <dbReference type="ARBA" id="ARBA00023242"/>
    </source>
</evidence>
<dbReference type="CDD" id="cd07765">
    <property type="entry name" value="KRAB_A-box"/>
    <property type="match status" value="1"/>
</dbReference>
<feature type="domain" description="C2H2-type" evidence="11">
    <location>
        <begin position="427"/>
        <end position="454"/>
    </location>
</feature>
<feature type="domain" description="C2H2-type" evidence="11">
    <location>
        <begin position="259"/>
        <end position="286"/>
    </location>
</feature>
<keyword evidence="8" id="KW-0804">Transcription</keyword>
<evidence type="ECO:0000256" key="8">
    <source>
        <dbReference type="ARBA" id="ARBA00023163"/>
    </source>
</evidence>
<dbReference type="RefSeq" id="XP_008704710.1">
    <property type="nucleotide sequence ID" value="XM_008706488.2"/>
</dbReference>
<sequence>MAAGPLADHPPGQVTFDDVAVDFTQEEWGLLGPAQRTLYHDVMLETLRHLVTVGPWNPTPDIVAHLELRIDQWMMGRGLTQDSCLEWEKRPKSQQLPPTEAFSGKKLPSSMNLTRSAVDDCWRSTIADDWESGDESEKQEMHGRSLGPMEHKQGQVVTRDGDWGNAEVVGECSFNSDFVSSQRFLVKEYFHQIDSIQSLQHNFILKNPQEILVGKKPCKGNPCGKALEKLSKLNEHGKYTNQSIHLSTHEIINVGEKVYGCKETGDFFTYSSPLSQAMRTHTKEKPYECNECGKAFKKLSSLSYHLRNHDRERAYECNECGKSFWQSLHLILHQRTHTGEKPYECNKCGKSFSQNSHLNVHRRIHTGEKPYKCDECGKSFSGRSNLNVHKRTHTGEKPYTCTECGKAFSDRSSYTQHERTHTGEKPYKCDECGKAFSHSSHLTVHKRIHTGEKPYKCNECGKTFSFHLSFTQHKRTHTGEKPYKCHRCGKAFNQGSNFIGHQRTHTREKKLHISF</sequence>
<evidence type="ECO:0000256" key="6">
    <source>
        <dbReference type="ARBA" id="ARBA00022833"/>
    </source>
</evidence>
<organism evidence="13 14">
    <name type="scientific">Ursus maritimus</name>
    <name type="common">Polar bear</name>
    <name type="synonym">Thalarctos maritimus</name>
    <dbReference type="NCBI Taxonomy" id="29073"/>
    <lineage>
        <taxon>Eukaryota</taxon>
        <taxon>Metazoa</taxon>
        <taxon>Chordata</taxon>
        <taxon>Craniata</taxon>
        <taxon>Vertebrata</taxon>
        <taxon>Euteleostomi</taxon>
        <taxon>Mammalia</taxon>
        <taxon>Eutheria</taxon>
        <taxon>Laurasiatheria</taxon>
        <taxon>Carnivora</taxon>
        <taxon>Caniformia</taxon>
        <taxon>Ursidae</taxon>
        <taxon>Ursus</taxon>
    </lineage>
</organism>
<evidence type="ECO:0000256" key="5">
    <source>
        <dbReference type="ARBA" id="ARBA00022771"/>
    </source>
</evidence>
<evidence type="ECO:0000256" key="7">
    <source>
        <dbReference type="ARBA" id="ARBA00023015"/>
    </source>
</evidence>
<keyword evidence="4" id="KW-0677">Repeat</keyword>
<dbReference type="FunFam" id="3.30.160.60:FF:000016">
    <property type="entry name" value="zinc finger protein 37 homolog"/>
    <property type="match status" value="3"/>
</dbReference>
<dbReference type="Proteomes" id="UP000261680">
    <property type="component" value="Unplaced"/>
</dbReference>
<accession>A0A384DD55</accession>
<dbReference type="FunFam" id="3.30.160.60:FF:002343">
    <property type="entry name" value="Zinc finger protein 33A"/>
    <property type="match status" value="1"/>
</dbReference>
<evidence type="ECO:0000256" key="3">
    <source>
        <dbReference type="ARBA" id="ARBA00022723"/>
    </source>
</evidence>
<evidence type="ECO:0000256" key="2">
    <source>
        <dbReference type="ARBA" id="ARBA00006991"/>
    </source>
</evidence>
<gene>
    <name evidence="14" type="primary">LOC103677237</name>
</gene>
<dbReference type="Pfam" id="PF01352">
    <property type="entry name" value="KRAB"/>
    <property type="match status" value="1"/>
</dbReference>
<dbReference type="GO" id="GO:0000978">
    <property type="term" value="F:RNA polymerase II cis-regulatory region sequence-specific DNA binding"/>
    <property type="evidence" value="ECO:0007669"/>
    <property type="project" value="TreeGrafter"/>
</dbReference>
<dbReference type="KEGG" id="umr:103677237"/>
<feature type="domain" description="C2H2-type" evidence="11">
    <location>
        <begin position="483"/>
        <end position="510"/>
    </location>
</feature>
<feature type="domain" description="C2H2-type" evidence="11">
    <location>
        <begin position="343"/>
        <end position="370"/>
    </location>
</feature>
<dbReference type="PANTHER" id="PTHR14003">
    <property type="entry name" value="TRANSCRIPTIONAL REPRESSOR PROTEIN YY"/>
    <property type="match status" value="1"/>
</dbReference>
<dbReference type="InterPro" id="IPR013087">
    <property type="entry name" value="Znf_C2H2_type"/>
</dbReference>
<dbReference type="SUPFAM" id="SSF57667">
    <property type="entry name" value="beta-beta-alpha zinc fingers"/>
    <property type="match status" value="5"/>
</dbReference>
<reference evidence="14" key="1">
    <citation type="submission" date="2025-08" db="UniProtKB">
        <authorList>
            <consortium name="RefSeq"/>
        </authorList>
    </citation>
    <scope>IDENTIFICATION</scope>
    <source>
        <tissue evidence="14">Whole blood</tissue>
    </source>
</reference>
<keyword evidence="6" id="KW-0862">Zinc</keyword>
<dbReference type="PROSITE" id="PS50157">
    <property type="entry name" value="ZINC_FINGER_C2H2_2"/>
    <property type="match status" value="9"/>
</dbReference>
<protein>
    <submittedName>
        <fullName evidence="14">Zinc finger protein 135-like</fullName>
    </submittedName>
</protein>
<dbReference type="PROSITE" id="PS00028">
    <property type="entry name" value="ZINC_FINGER_C2H2_1"/>
    <property type="match status" value="8"/>
</dbReference>
<evidence type="ECO:0000256" key="10">
    <source>
        <dbReference type="PROSITE-ProRule" id="PRU00042"/>
    </source>
</evidence>
<dbReference type="SMART" id="SM00355">
    <property type="entry name" value="ZnF_C2H2"/>
    <property type="match status" value="8"/>
</dbReference>
<dbReference type="SUPFAM" id="SSF109640">
    <property type="entry name" value="KRAB domain (Kruppel-associated box)"/>
    <property type="match status" value="1"/>
</dbReference>
<dbReference type="OrthoDB" id="8117402at2759"/>
<keyword evidence="9" id="KW-0539">Nucleus</keyword>
<dbReference type="GO" id="GO:0000981">
    <property type="term" value="F:DNA-binding transcription factor activity, RNA polymerase II-specific"/>
    <property type="evidence" value="ECO:0007669"/>
    <property type="project" value="TreeGrafter"/>
</dbReference>
<comment type="similarity">
    <text evidence="2">Belongs to the krueppel C2H2-type zinc-finger protein family.</text>
</comment>
<dbReference type="GO" id="GO:0031519">
    <property type="term" value="C:PcG protein complex"/>
    <property type="evidence" value="ECO:0007669"/>
    <property type="project" value="TreeGrafter"/>
</dbReference>
<name>A0A384DD55_URSMA</name>
<dbReference type="InterPro" id="IPR001909">
    <property type="entry name" value="KRAB"/>
</dbReference>
<feature type="domain" description="C2H2-type" evidence="11">
    <location>
        <begin position="399"/>
        <end position="426"/>
    </location>
</feature>
<keyword evidence="5 10" id="KW-0863">Zinc-finger</keyword>
<keyword evidence="3" id="KW-0479">Metal-binding</keyword>
<comment type="subcellular location">
    <subcellularLocation>
        <location evidence="1">Nucleus</location>
    </subcellularLocation>
</comment>
<evidence type="ECO:0000313" key="14">
    <source>
        <dbReference type="RefSeq" id="XP_008704710.1"/>
    </source>
</evidence>
<dbReference type="FunFam" id="3.30.160.60:FF:000012">
    <property type="entry name" value="RB-associated KRAB zinc finger protein-like"/>
    <property type="match status" value="1"/>
</dbReference>
<dbReference type="GO" id="GO:0005667">
    <property type="term" value="C:transcription regulator complex"/>
    <property type="evidence" value="ECO:0007669"/>
    <property type="project" value="TreeGrafter"/>
</dbReference>
<dbReference type="GO" id="GO:0008270">
    <property type="term" value="F:zinc ion binding"/>
    <property type="evidence" value="ECO:0007669"/>
    <property type="project" value="UniProtKB-KW"/>
</dbReference>
<feature type="domain" description="C2H2-type" evidence="11">
    <location>
        <begin position="371"/>
        <end position="398"/>
    </location>
</feature>
<keyword evidence="13" id="KW-1185">Reference proteome</keyword>
<feature type="domain" description="KRAB" evidence="12">
    <location>
        <begin position="14"/>
        <end position="85"/>
    </location>
</feature>
<dbReference type="InterPro" id="IPR036051">
    <property type="entry name" value="KRAB_dom_sf"/>
</dbReference>
<evidence type="ECO:0000259" key="11">
    <source>
        <dbReference type="PROSITE" id="PS50157"/>
    </source>
</evidence>
<evidence type="ECO:0000313" key="13">
    <source>
        <dbReference type="Proteomes" id="UP000261680"/>
    </source>
</evidence>
<feature type="domain" description="C2H2-type" evidence="11">
    <location>
        <begin position="455"/>
        <end position="482"/>
    </location>
</feature>
<evidence type="ECO:0000256" key="4">
    <source>
        <dbReference type="ARBA" id="ARBA00022737"/>
    </source>
</evidence>
<proteinExistence type="inferred from homology"/>
<feature type="domain" description="C2H2-type" evidence="11">
    <location>
        <begin position="315"/>
        <end position="342"/>
    </location>
</feature>
<dbReference type="FunFam" id="3.30.160.60:FF:000023">
    <property type="entry name" value="zinc finger protein 37 homolog"/>
    <property type="match status" value="2"/>
</dbReference>
<evidence type="ECO:0000256" key="1">
    <source>
        <dbReference type="ARBA" id="ARBA00004123"/>
    </source>
</evidence>
<keyword evidence="7" id="KW-0805">Transcription regulation</keyword>
<dbReference type="FunFam" id="3.30.160.60:FF:000295">
    <property type="entry name" value="zinc finger protein 19"/>
    <property type="match status" value="1"/>
</dbReference>
<dbReference type="AlphaFoldDB" id="A0A384DD55"/>
<dbReference type="Pfam" id="PF00096">
    <property type="entry name" value="zf-C2H2"/>
    <property type="match status" value="8"/>
</dbReference>
<dbReference type="GO" id="GO:0000785">
    <property type="term" value="C:chromatin"/>
    <property type="evidence" value="ECO:0007669"/>
    <property type="project" value="TreeGrafter"/>
</dbReference>
<dbReference type="InterPro" id="IPR036236">
    <property type="entry name" value="Znf_C2H2_sf"/>
</dbReference>
<dbReference type="GeneID" id="103677237"/>
<dbReference type="SMART" id="SM00349">
    <property type="entry name" value="KRAB"/>
    <property type="match status" value="1"/>
</dbReference>
<dbReference type="Gene3D" id="3.30.160.60">
    <property type="entry name" value="Classic Zinc Finger"/>
    <property type="match status" value="9"/>
</dbReference>